<dbReference type="PANTHER" id="PTHR12504">
    <property type="entry name" value="MITOCHONDRIAL IMPORT RECEPTOR SUBUNIT TOM22"/>
    <property type="match status" value="1"/>
</dbReference>
<comment type="subcellular location">
    <subcellularLocation>
        <location evidence="1">Mitochondrion outer membrane</location>
        <topology evidence="1">Single-pass membrane protein</topology>
    </subcellularLocation>
</comment>
<accession>A0AAW0HR76</accession>
<dbReference type="Proteomes" id="UP001488838">
    <property type="component" value="Unassembled WGS sequence"/>
</dbReference>
<keyword evidence="5" id="KW-0812">Transmembrane</keyword>
<evidence type="ECO:0000256" key="7">
    <source>
        <dbReference type="ARBA" id="ARBA00022927"/>
    </source>
</evidence>
<comment type="similarity">
    <text evidence="2">Belongs to the Tom22 family.</text>
</comment>
<evidence type="ECO:0000256" key="10">
    <source>
        <dbReference type="ARBA" id="ARBA00023128"/>
    </source>
</evidence>
<evidence type="ECO:0000256" key="1">
    <source>
        <dbReference type="ARBA" id="ARBA00004572"/>
    </source>
</evidence>
<evidence type="ECO:0000256" key="11">
    <source>
        <dbReference type="ARBA" id="ARBA00023136"/>
    </source>
</evidence>
<evidence type="ECO:0000313" key="16">
    <source>
        <dbReference type="EMBL" id="KAK7804597.1"/>
    </source>
</evidence>
<evidence type="ECO:0000256" key="3">
    <source>
        <dbReference type="ARBA" id="ARBA00016229"/>
    </source>
</evidence>
<feature type="region of interest" description="Disordered" evidence="15">
    <location>
        <begin position="1"/>
        <end position="40"/>
    </location>
</feature>
<keyword evidence="10" id="KW-0496">Mitochondrion</keyword>
<keyword evidence="17" id="KW-1185">Reference proteome</keyword>
<organism evidence="16 17">
    <name type="scientific">Myodes glareolus</name>
    <name type="common">Bank vole</name>
    <name type="synonym">Clethrionomys glareolus</name>
    <dbReference type="NCBI Taxonomy" id="447135"/>
    <lineage>
        <taxon>Eukaryota</taxon>
        <taxon>Metazoa</taxon>
        <taxon>Chordata</taxon>
        <taxon>Craniata</taxon>
        <taxon>Vertebrata</taxon>
        <taxon>Euteleostomi</taxon>
        <taxon>Mammalia</taxon>
        <taxon>Eutheria</taxon>
        <taxon>Euarchontoglires</taxon>
        <taxon>Glires</taxon>
        <taxon>Rodentia</taxon>
        <taxon>Myomorpha</taxon>
        <taxon>Muroidea</taxon>
        <taxon>Cricetidae</taxon>
        <taxon>Arvicolinae</taxon>
        <taxon>Myodes</taxon>
    </lineage>
</organism>
<evidence type="ECO:0000256" key="9">
    <source>
        <dbReference type="ARBA" id="ARBA00023010"/>
    </source>
</evidence>
<feature type="compositionally biased region" description="Low complexity" evidence="15">
    <location>
        <begin position="1"/>
        <end position="10"/>
    </location>
</feature>
<keyword evidence="11" id="KW-0472">Membrane</keyword>
<dbReference type="AlphaFoldDB" id="A0AAW0HR76"/>
<evidence type="ECO:0000256" key="13">
    <source>
        <dbReference type="ARBA" id="ARBA00031266"/>
    </source>
</evidence>
<keyword evidence="12" id="KW-0675">Receptor</keyword>
<gene>
    <name evidence="16" type="ORF">U0070_000811</name>
</gene>
<comment type="caution">
    <text evidence="16">The sequence shown here is derived from an EMBL/GenBank/DDBJ whole genome shotgun (WGS) entry which is preliminary data.</text>
</comment>
<comment type="function">
    <text evidence="14">Central receptor component of the translocase of the outer membrane of mitochondria (TOM complex) responsible for the recognition and translocation of cytosolically synthesized mitochondrial preproteins. Together with the peripheral receptor TOM20 functions as the transit peptide receptor and facilitates the movement of preproteins into the translocation pore. Required for the translocation across the mitochondrial outer membrane of cytochrome P450 monooxygenases.</text>
</comment>
<dbReference type="InterPro" id="IPR005683">
    <property type="entry name" value="Tom22"/>
</dbReference>
<keyword evidence="9" id="KW-0811">Translocation</keyword>
<evidence type="ECO:0000313" key="17">
    <source>
        <dbReference type="Proteomes" id="UP001488838"/>
    </source>
</evidence>
<keyword evidence="4" id="KW-0813">Transport</keyword>
<evidence type="ECO:0000256" key="5">
    <source>
        <dbReference type="ARBA" id="ARBA00022692"/>
    </source>
</evidence>
<dbReference type="PANTHER" id="PTHR12504:SF0">
    <property type="entry name" value="MITOCHONDRIAL IMPORT RECEPTOR SUBUNIT TOM22 HOMOLOG"/>
    <property type="match status" value="1"/>
</dbReference>
<keyword evidence="6" id="KW-1000">Mitochondrion outer membrane</keyword>
<keyword evidence="8" id="KW-1133">Transmembrane helix</keyword>
<reference evidence="16 17" key="1">
    <citation type="journal article" date="2023" name="bioRxiv">
        <title>Conserved and derived expression patterns and positive selection on dental genes reveal complex evolutionary context of ever-growing rodent molars.</title>
        <authorList>
            <person name="Calamari Z.T."/>
            <person name="Song A."/>
            <person name="Cohen E."/>
            <person name="Akter M."/>
            <person name="Roy R.D."/>
            <person name="Hallikas O."/>
            <person name="Christensen M.M."/>
            <person name="Li P."/>
            <person name="Marangoni P."/>
            <person name="Jernvall J."/>
            <person name="Klein O.D."/>
        </authorList>
    </citation>
    <scope>NUCLEOTIDE SEQUENCE [LARGE SCALE GENOMIC DNA]</scope>
    <source>
        <strain evidence="16">V071</strain>
    </source>
</reference>
<evidence type="ECO:0000256" key="8">
    <source>
        <dbReference type="ARBA" id="ARBA00022989"/>
    </source>
</evidence>
<evidence type="ECO:0000256" key="4">
    <source>
        <dbReference type="ARBA" id="ARBA00022448"/>
    </source>
</evidence>
<dbReference type="GO" id="GO:0006886">
    <property type="term" value="P:intracellular protein transport"/>
    <property type="evidence" value="ECO:0007669"/>
    <property type="project" value="InterPro"/>
</dbReference>
<name>A0AAW0HR76_MYOGA</name>
<keyword evidence="7" id="KW-0653">Protein transport</keyword>
<evidence type="ECO:0000256" key="6">
    <source>
        <dbReference type="ARBA" id="ARBA00022787"/>
    </source>
</evidence>
<evidence type="ECO:0000256" key="14">
    <source>
        <dbReference type="ARBA" id="ARBA00046217"/>
    </source>
</evidence>
<sequence>MAAVAAAGVGEPPSPDELLPKAKAEKAEEELEEDDNNKLDGTLSERLWGLTEMFPERVPVRRLSQL</sequence>
<evidence type="ECO:0000256" key="12">
    <source>
        <dbReference type="ARBA" id="ARBA00023170"/>
    </source>
</evidence>
<protein>
    <recommendedName>
        <fullName evidence="3">Mitochondrial import receptor subunit TOM22 homolog</fullName>
    </recommendedName>
    <alternativeName>
        <fullName evidence="13">Translocase of outer membrane 22 kDa subunit homolog</fullName>
    </alternativeName>
</protein>
<evidence type="ECO:0000256" key="2">
    <source>
        <dbReference type="ARBA" id="ARBA00009874"/>
    </source>
</evidence>
<evidence type="ECO:0000256" key="15">
    <source>
        <dbReference type="SAM" id="MobiDB-lite"/>
    </source>
</evidence>
<proteinExistence type="inferred from homology"/>
<dbReference type="EMBL" id="JBBHLL010000371">
    <property type="protein sequence ID" value="KAK7804597.1"/>
    <property type="molecule type" value="Genomic_DNA"/>
</dbReference>
<dbReference type="GO" id="GO:0005741">
    <property type="term" value="C:mitochondrial outer membrane"/>
    <property type="evidence" value="ECO:0007669"/>
    <property type="project" value="UniProtKB-SubCell"/>
</dbReference>